<protein>
    <submittedName>
        <fullName evidence="2">ABC transporter permease</fullName>
    </submittedName>
</protein>
<sequence>MPTSADHARERSTRAAVRVATKLKISEAADKMTLRDAYLVAYEFPAPLMVRVADDMLADLRADVAERRADRIVALGRDGHHLALAMARLDGQFFRRHASNLVLSRALVENALQDLEHHQGLRFPQVDGFRRVAPRVDPADTVGGFRLLTDYLQANRVPVGRPDSRVTVFDTSFKGTVQELLSAVYPETTFSGRYAFLGESPYDPHPGSKKGYEVHLSASETRQGRPFYELPADESKTFAHQLALNSIEEMLDGPMSSPVRIGGRRPEQSGQRHHPILLEGLSGGRVSPRLRDLRVREGVKVVNLMAVADLARDVAVLRDAGGNYRSWLDDWATRFRSEVRAWIGDRSPDPRLAEFLDSFVHRGDKQQADALQKTLDRGQVPERDREAIWAAYERCGSDGDKRVFVENVFNSMRISGGGDGWRGRGSRGRVDGDRRDEREL</sequence>
<comment type="caution">
    <text evidence="2">The sequence shown here is derived from an EMBL/GenBank/DDBJ whole genome shotgun (WGS) entry which is preliminary data.</text>
</comment>
<gene>
    <name evidence="2" type="ORF">FDA38_26160</name>
</gene>
<evidence type="ECO:0000313" key="2">
    <source>
        <dbReference type="EMBL" id="TKK75921.1"/>
    </source>
</evidence>
<reference evidence="2 3" key="1">
    <citation type="submission" date="2019-04" db="EMBL/GenBank/DDBJ databases">
        <title>Kribbella sp. NEAU-THZ 27 nov., a novel actinomycete isolated from soil.</title>
        <authorList>
            <person name="Duan L."/>
        </authorList>
    </citation>
    <scope>NUCLEOTIDE SEQUENCE [LARGE SCALE GENOMIC DNA]</scope>
    <source>
        <strain evidence="3">NEAU-THZ27</strain>
    </source>
</reference>
<dbReference type="RefSeq" id="WP_137256797.1">
    <property type="nucleotide sequence ID" value="NZ_JBHSPQ010000003.1"/>
</dbReference>
<dbReference type="OrthoDB" id="4548733at2"/>
<evidence type="ECO:0000313" key="3">
    <source>
        <dbReference type="Proteomes" id="UP000305836"/>
    </source>
</evidence>
<evidence type="ECO:0000256" key="1">
    <source>
        <dbReference type="SAM" id="MobiDB-lite"/>
    </source>
</evidence>
<feature type="region of interest" description="Disordered" evidence="1">
    <location>
        <begin position="415"/>
        <end position="440"/>
    </location>
</feature>
<feature type="compositionally biased region" description="Basic and acidic residues" evidence="1">
    <location>
        <begin position="428"/>
        <end position="440"/>
    </location>
</feature>
<name>A0A4U3LK01_9ACTN</name>
<keyword evidence="3" id="KW-1185">Reference proteome</keyword>
<proteinExistence type="predicted"/>
<dbReference type="EMBL" id="SZPZ01000004">
    <property type="protein sequence ID" value="TKK75921.1"/>
    <property type="molecule type" value="Genomic_DNA"/>
</dbReference>
<accession>A0A4U3LK01</accession>
<organism evidence="2 3">
    <name type="scientific">Kribbella jiaozuonensis</name>
    <dbReference type="NCBI Taxonomy" id="2575441"/>
    <lineage>
        <taxon>Bacteria</taxon>
        <taxon>Bacillati</taxon>
        <taxon>Actinomycetota</taxon>
        <taxon>Actinomycetes</taxon>
        <taxon>Propionibacteriales</taxon>
        <taxon>Kribbellaceae</taxon>
        <taxon>Kribbella</taxon>
    </lineage>
</organism>
<dbReference type="Proteomes" id="UP000305836">
    <property type="component" value="Unassembled WGS sequence"/>
</dbReference>
<dbReference type="AlphaFoldDB" id="A0A4U3LK01"/>